<name>X0W199_9ZZZZ</name>
<comment type="caution">
    <text evidence="1">The sequence shown here is derived from an EMBL/GenBank/DDBJ whole genome shotgun (WGS) entry which is preliminary data.</text>
</comment>
<proteinExistence type="predicted"/>
<protein>
    <submittedName>
        <fullName evidence="1">Uncharacterized protein</fullName>
    </submittedName>
</protein>
<accession>X0W199</accession>
<dbReference type="EMBL" id="BARS01029612">
    <property type="protein sequence ID" value="GAG06486.1"/>
    <property type="molecule type" value="Genomic_DNA"/>
</dbReference>
<sequence>MRDEGSFFVVKLMKLWKYIAYQSVSLRRGKEDCFVAQTMREAMMWLEDYFVRWVV</sequence>
<evidence type="ECO:0000313" key="1">
    <source>
        <dbReference type="EMBL" id="GAG06486.1"/>
    </source>
</evidence>
<dbReference type="AlphaFoldDB" id="X0W199"/>
<reference evidence="1" key="1">
    <citation type="journal article" date="2014" name="Front. Microbiol.">
        <title>High frequency of phylogenetically diverse reductive dehalogenase-homologous genes in deep subseafloor sedimentary metagenomes.</title>
        <authorList>
            <person name="Kawai M."/>
            <person name="Futagami T."/>
            <person name="Toyoda A."/>
            <person name="Takaki Y."/>
            <person name="Nishi S."/>
            <person name="Hori S."/>
            <person name="Arai W."/>
            <person name="Tsubouchi T."/>
            <person name="Morono Y."/>
            <person name="Uchiyama I."/>
            <person name="Ito T."/>
            <person name="Fujiyama A."/>
            <person name="Inagaki F."/>
            <person name="Takami H."/>
        </authorList>
    </citation>
    <scope>NUCLEOTIDE SEQUENCE</scope>
    <source>
        <strain evidence="1">Expedition CK06-06</strain>
    </source>
</reference>
<organism evidence="1">
    <name type="scientific">marine sediment metagenome</name>
    <dbReference type="NCBI Taxonomy" id="412755"/>
    <lineage>
        <taxon>unclassified sequences</taxon>
        <taxon>metagenomes</taxon>
        <taxon>ecological metagenomes</taxon>
    </lineage>
</organism>
<gene>
    <name evidence="1" type="ORF">S01H1_46258</name>
</gene>